<evidence type="ECO:0000313" key="3">
    <source>
        <dbReference type="Proteomes" id="UP000886891"/>
    </source>
</evidence>
<gene>
    <name evidence="2" type="ORF">IAB14_05205</name>
</gene>
<dbReference type="EMBL" id="DVOH01000038">
    <property type="protein sequence ID" value="HIV00492.1"/>
    <property type="molecule type" value="Genomic_DNA"/>
</dbReference>
<sequence length="348" mass="39818">MANWIEKAEERVESTIQKLKDALNKKNTPSASETVDADLKKKGESLVQALETMEREYEKSLFPDFAAEVPESTGMEQIEYTPPTDEELKKQAETALLPDYTEGVAKAEETYLETSGDIAADRAEATEEERIRYDDLSALLDDMRLQHQSDMIRQGLVHSTINTEGQAATERYGEQERQAIENRYKATYDALDQKAEEARLKYDNAIRSYDLKYAADLEKRIADLTAERDKQTEKINAYNQKVAEAELKYQEERQKKLAELEQKAWEDYRKNNAQRLAEAEAGRYTPEEAADRDKRLEEARSFFGEMSAEDALKLFSANNASLSDLLGVERYQTLFGELFVRAIAEGRQ</sequence>
<dbReference type="Pfam" id="PF25588">
    <property type="entry name" value="DUF7934"/>
    <property type="match status" value="1"/>
</dbReference>
<comment type="caution">
    <text evidence="2">The sequence shown here is derived from an EMBL/GenBank/DDBJ whole genome shotgun (WGS) entry which is preliminary data.</text>
</comment>
<proteinExistence type="predicted"/>
<feature type="coiled-coil region" evidence="1">
    <location>
        <begin position="181"/>
        <end position="262"/>
    </location>
</feature>
<accession>A0A9D1SY32</accession>
<evidence type="ECO:0000256" key="1">
    <source>
        <dbReference type="SAM" id="Coils"/>
    </source>
</evidence>
<protein>
    <submittedName>
        <fullName evidence="2">Uncharacterized protein</fullName>
    </submittedName>
</protein>
<reference evidence="2" key="1">
    <citation type="submission" date="2020-10" db="EMBL/GenBank/DDBJ databases">
        <authorList>
            <person name="Gilroy R."/>
        </authorList>
    </citation>
    <scope>NUCLEOTIDE SEQUENCE</scope>
    <source>
        <strain evidence="2">23406</strain>
    </source>
</reference>
<keyword evidence="1" id="KW-0175">Coiled coil</keyword>
<dbReference type="AlphaFoldDB" id="A0A9D1SY32"/>
<evidence type="ECO:0000313" key="2">
    <source>
        <dbReference type="EMBL" id="HIV00492.1"/>
    </source>
</evidence>
<dbReference type="Proteomes" id="UP000886891">
    <property type="component" value="Unassembled WGS sequence"/>
</dbReference>
<dbReference type="InterPro" id="IPR057694">
    <property type="entry name" value="DUF7934"/>
</dbReference>
<organism evidence="2 3">
    <name type="scientific">Candidatus Stercoripulliclostridium merdipullorum</name>
    <dbReference type="NCBI Taxonomy" id="2840952"/>
    <lineage>
        <taxon>Bacteria</taxon>
        <taxon>Bacillati</taxon>
        <taxon>Bacillota</taxon>
        <taxon>Clostridia</taxon>
        <taxon>Eubacteriales</taxon>
        <taxon>Candidatus Stercoripulliclostridium</taxon>
    </lineage>
</organism>
<reference evidence="2" key="2">
    <citation type="journal article" date="2021" name="PeerJ">
        <title>Extensive microbial diversity within the chicken gut microbiome revealed by metagenomics and culture.</title>
        <authorList>
            <person name="Gilroy R."/>
            <person name="Ravi A."/>
            <person name="Getino M."/>
            <person name="Pursley I."/>
            <person name="Horton D.L."/>
            <person name="Alikhan N.F."/>
            <person name="Baker D."/>
            <person name="Gharbi K."/>
            <person name="Hall N."/>
            <person name="Watson M."/>
            <person name="Adriaenssens E.M."/>
            <person name="Foster-Nyarko E."/>
            <person name="Jarju S."/>
            <person name="Secka A."/>
            <person name="Antonio M."/>
            <person name="Oren A."/>
            <person name="Chaudhuri R.R."/>
            <person name="La Ragione R."/>
            <person name="Hildebrand F."/>
            <person name="Pallen M.J."/>
        </authorList>
    </citation>
    <scope>NUCLEOTIDE SEQUENCE</scope>
    <source>
        <strain evidence="2">23406</strain>
    </source>
</reference>
<name>A0A9D1SY32_9FIRM</name>